<gene>
    <name evidence="2" type="ORF">TNCT_336081</name>
</gene>
<accession>A0A8X6HCN1</accession>
<organism evidence="2 3">
    <name type="scientific">Trichonephila clavata</name>
    <name type="common">Joro spider</name>
    <name type="synonym">Nephila clavata</name>
    <dbReference type="NCBI Taxonomy" id="2740835"/>
    <lineage>
        <taxon>Eukaryota</taxon>
        <taxon>Metazoa</taxon>
        <taxon>Ecdysozoa</taxon>
        <taxon>Arthropoda</taxon>
        <taxon>Chelicerata</taxon>
        <taxon>Arachnida</taxon>
        <taxon>Araneae</taxon>
        <taxon>Araneomorphae</taxon>
        <taxon>Entelegynae</taxon>
        <taxon>Araneoidea</taxon>
        <taxon>Nephilidae</taxon>
        <taxon>Trichonephila</taxon>
    </lineage>
</organism>
<dbReference type="Proteomes" id="UP000887116">
    <property type="component" value="Unassembled WGS sequence"/>
</dbReference>
<feature type="region of interest" description="Disordered" evidence="1">
    <location>
        <begin position="1"/>
        <end position="27"/>
    </location>
</feature>
<sequence>MPQPLTLTSTNQGSPTSPPIRRSLHSSKYLPPSGIIYYPVMGRRNALRSMFQKKDISVRSAKGLIVPLLKTDKKDDIKSFQY</sequence>
<proteinExistence type="predicted"/>
<evidence type="ECO:0000256" key="1">
    <source>
        <dbReference type="SAM" id="MobiDB-lite"/>
    </source>
</evidence>
<reference evidence="2" key="1">
    <citation type="submission" date="2020-07" db="EMBL/GenBank/DDBJ databases">
        <title>Multicomponent nature underlies the extraordinary mechanical properties of spider dragline silk.</title>
        <authorList>
            <person name="Kono N."/>
            <person name="Nakamura H."/>
            <person name="Mori M."/>
            <person name="Yoshida Y."/>
            <person name="Ohtoshi R."/>
            <person name="Malay A.D."/>
            <person name="Moran D.A.P."/>
            <person name="Tomita M."/>
            <person name="Numata K."/>
            <person name="Arakawa K."/>
        </authorList>
    </citation>
    <scope>NUCLEOTIDE SEQUENCE</scope>
</reference>
<comment type="caution">
    <text evidence="2">The sequence shown here is derived from an EMBL/GenBank/DDBJ whole genome shotgun (WGS) entry which is preliminary data.</text>
</comment>
<protein>
    <submittedName>
        <fullName evidence="2">Uncharacterized protein</fullName>
    </submittedName>
</protein>
<evidence type="ECO:0000313" key="2">
    <source>
        <dbReference type="EMBL" id="GFR00559.1"/>
    </source>
</evidence>
<dbReference type="EMBL" id="BMAO01025129">
    <property type="protein sequence ID" value="GFR00559.1"/>
    <property type="molecule type" value="Genomic_DNA"/>
</dbReference>
<name>A0A8X6HCN1_TRICU</name>
<dbReference type="AlphaFoldDB" id="A0A8X6HCN1"/>
<feature type="compositionally biased region" description="Polar residues" evidence="1">
    <location>
        <begin position="1"/>
        <end position="15"/>
    </location>
</feature>
<evidence type="ECO:0000313" key="3">
    <source>
        <dbReference type="Proteomes" id="UP000887116"/>
    </source>
</evidence>
<keyword evidence="3" id="KW-1185">Reference proteome</keyword>